<dbReference type="PROSITE" id="PS51332">
    <property type="entry name" value="B12_BINDING"/>
    <property type="match status" value="1"/>
</dbReference>
<dbReference type="SUPFAM" id="SSF52242">
    <property type="entry name" value="Cobalamin (vitamin B12)-binding domain"/>
    <property type="match status" value="1"/>
</dbReference>
<evidence type="ECO:0000256" key="3">
    <source>
        <dbReference type="ARBA" id="ARBA00022628"/>
    </source>
</evidence>
<comment type="similarity">
    <text evidence="2">Belongs to the methylmalonyl-CoA mutase family.</text>
</comment>
<evidence type="ECO:0000313" key="9">
    <source>
        <dbReference type="Proteomes" id="UP001553161"/>
    </source>
</evidence>
<evidence type="ECO:0000256" key="4">
    <source>
        <dbReference type="ARBA" id="ARBA00022723"/>
    </source>
</evidence>
<evidence type="ECO:0000256" key="5">
    <source>
        <dbReference type="ARBA" id="ARBA00023235"/>
    </source>
</evidence>
<gene>
    <name evidence="8" type="ORF">AB0T83_03285</name>
</gene>
<dbReference type="PANTHER" id="PTHR48101">
    <property type="entry name" value="METHYLMALONYL-COA MUTASE, MITOCHONDRIAL-RELATED"/>
    <property type="match status" value="1"/>
</dbReference>
<dbReference type="PANTHER" id="PTHR48101:SF3">
    <property type="entry name" value="COENZYME B12-DEPENDENT MUTASE"/>
    <property type="match status" value="1"/>
</dbReference>
<organism evidence="8 9">
    <name type="scientific">Meridianimarinicoccus marinus</name>
    <dbReference type="NCBI Taxonomy" id="3231483"/>
    <lineage>
        <taxon>Bacteria</taxon>
        <taxon>Pseudomonadati</taxon>
        <taxon>Pseudomonadota</taxon>
        <taxon>Alphaproteobacteria</taxon>
        <taxon>Rhodobacterales</taxon>
        <taxon>Paracoccaceae</taxon>
        <taxon>Meridianimarinicoccus</taxon>
    </lineage>
</organism>
<keyword evidence="9" id="KW-1185">Reference proteome</keyword>
<dbReference type="RefSeq" id="WP_366191515.1">
    <property type="nucleotide sequence ID" value="NZ_JBFBVU010000002.1"/>
</dbReference>
<evidence type="ECO:0000256" key="2">
    <source>
        <dbReference type="ARBA" id="ARBA00008465"/>
    </source>
</evidence>
<keyword evidence="3" id="KW-0846">Cobalamin</keyword>
<comment type="cofactor">
    <cofactor evidence="1">
        <name>adenosylcob(III)alamin</name>
        <dbReference type="ChEBI" id="CHEBI:18408"/>
    </cofactor>
</comment>
<comment type="caution">
    <text evidence="8">The sequence shown here is derived from an EMBL/GenBank/DDBJ whole genome shotgun (WGS) entry which is preliminary data.</text>
</comment>
<dbReference type="Gene3D" id="3.20.20.240">
    <property type="entry name" value="Methylmalonyl-CoA mutase"/>
    <property type="match status" value="1"/>
</dbReference>
<evidence type="ECO:0000256" key="6">
    <source>
        <dbReference type="ARBA" id="ARBA00023285"/>
    </source>
</evidence>
<dbReference type="Proteomes" id="UP001553161">
    <property type="component" value="Unassembled WGS sequence"/>
</dbReference>
<dbReference type="Gene3D" id="3.40.50.280">
    <property type="entry name" value="Cobalamin-binding domain"/>
    <property type="match status" value="1"/>
</dbReference>
<dbReference type="InterPro" id="IPR006158">
    <property type="entry name" value="Cobalamin-bd"/>
</dbReference>
<dbReference type="NCBIfam" id="TIGR00641">
    <property type="entry name" value="acid_CoA_mut_N"/>
    <property type="match status" value="1"/>
</dbReference>
<dbReference type="InterPro" id="IPR006099">
    <property type="entry name" value="MeMalonylCoA_mutase_a/b_cat"/>
</dbReference>
<dbReference type="InterPro" id="IPR036724">
    <property type="entry name" value="Cobalamin-bd_sf"/>
</dbReference>
<sequence length="655" mass="71838">MSEVKKDRPWLFRTYAGHSTAKASNALYRNNLAKGQTGLSVAFDLPTQTGYDSDHELARGEVGKVGVPVSHLGDMRALFDNIPLEQMNTSMTINATAPWLLALYIAVAEEQGADITKLQGTVQNDIIKEYLSRGTYICPPKPSLRLITDVAAYCYTNVPKWNPMNVCSYHLQEAGATPEQELAFALATACAVLDDVKDKVPAEDFAQVVGRISFFVNAGIRFVTEMCKMRAFVDLWDELCAHRYHVGDAKFRRFRYGVQVNSLGLTEQQPENNVYRILIEMLAVTLSKKARARAVQLPAWNEALGLPRPFDQQWSLRMQQIMAYETDLLEYADLFDHNPAVENKVEELKQGARAELANIDAMGGAVSAIEYMKSQLVTANAERLGGIERGDTIVVGVNKWTQGEPSPLMDADGGIMTVDPAVEAEQIGRLNDWRASRDAKAVKSALAALRAAARDGTNIMEPSIRAAKAGVTTGEWAETMRQVFGQYRGPTGVSRAVSNKTEGLDDIRASVDAISDKLGRRLKFLMGKPGLDGHSNGAEQIAFRARDCGMEIDYEGIRLTPDELIAAAKREDPHVIGLSILSGSHIPLVESFMDKVKAEGLSHIPVLVGGIIPDEDARRLLAMGVAKVYTPKDFELNRIMVDIVELADPSAVAAQ</sequence>
<dbReference type="Pfam" id="PF01642">
    <property type="entry name" value="MM_CoA_mutase"/>
    <property type="match status" value="1"/>
</dbReference>
<dbReference type="EMBL" id="JBFBVU010000002">
    <property type="protein sequence ID" value="MEV8465806.1"/>
    <property type="molecule type" value="Genomic_DNA"/>
</dbReference>
<feature type="domain" description="B12-binding" evidence="7">
    <location>
        <begin position="521"/>
        <end position="650"/>
    </location>
</feature>
<evidence type="ECO:0000313" key="8">
    <source>
        <dbReference type="EMBL" id="MEV8465806.1"/>
    </source>
</evidence>
<dbReference type="CDD" id="cd02071">
    <property type="entry name" value="MM_CoA_mut_B12_BD"/>
    <property type="match status" value="1"/>
</dbReference>
<keyword evidence="5" id="KW-0413">Isomerase</keyword>
<keyword evidence="4" id="KW-0479">Metal-binding</keyword>
<dbReference type="InterPro" id="IPR006098">
    <property type="entry name" value="MMCoA_mutase_a_cat"/>
</dbReference>
<name>A0ABV3L2R5_9RHOB</name>
<evidence type="ECO:0000256" key="1">
    <source>
        <dbReference type="ARBA" id="ARBA00001922"/>
    </source>
</evidence>
<dbReference type="NCBIfam" id="TIGR00640">
    <property type="entry name" value="acid_CoA_mut_C"/>
    <property type="match status" value="1"/>
</dbReference>
<keyword evidence="6" id="KW-0170">Cobalt</keyword>
<accession>A0ABV3L2R5</accession>
<reference evidence="8 9" key="1">
    <citation type="submission" date="2024-07" db="EMBL/GenBank/DDBJ databases">
        <authorList>
            <person name="Kang M."/>
        </authorList>
    </citation>
    <scope>NUCLEOTIDE SEQUENCE [LARGE SCALE GENOMIC DNA]</scope>
    <source>
        <strain evidence="8 9">DFM31</strain>
    </source>
</reference>
<evidence type="ECO:0000259" key="7">
    <source>
        <dbReference type="PROSITE" id="PS51332"/>
    </source>
</evidence>
<proteinExistence type="inferred from homology"/>
<protein>
    <submittedName>
        <fullName evidence="8">Protein meaA</fullName>
    </submittedName>
</protein>
<dbReference type="InterPro" id="IPR006159">
    <property type="entry name" value="Acid_CoA_mut_C"/>
</dbReference>
<dbReference type="SUPFAM" id="SSF51703">
    <property type="entry name" value="Cobalamin (vitamin B12)-dependent enzymes"/>
    <property type="match status" value="1"/>
</dbReference>
<dbReference type="InterPro" id="IPR016176">
    <property type="entry name" value="Cbl-dep_enz_cat"/>
</dbReference>
<dbReference type="Pfam" id="PF02310">
    <property type="entry name" value="B12-binding"/>
    <property type="match status" value="1"/>
</dbReference>